<gene>
    <name evidence="1" type="ORF">THOM_1195</name>
</gene>
<keyword evidence="2" id="KW-1185">Reference proteome</keyword>
<organism evidence="1 2">
    <name type="scientific">Trachipleistophora hominis</name>
    <name type="common">Microsporidian parasite</name>
    <dbReference type="NCBI Taxonomy" id="72359"/>
    <lineage>
        <taxon>Eukaryota</taxon>
        <taxon>Fungi</taxon>
        <taxon>Fungi incertae sedis</taxon>
        <taxon>Microsporidia</taxon>
        <taxon>Pleistophoridae</taxon>
        <taxon>Trachipleistophora</taxon>
    </lineage>
</organism>
<dbReference type="HOGENOM" id="CLU_2335130_0_0_1"/>
<dbReference type="InParanoid" id="L7JWI9"/>
<protein>
    <submittedName>
        <fullName evidence="1">Putative LRR containing protein</fullName>
    </submittedName>
</protein>
<dbReference type="Proteomes" id="UP000011185">
    <property type="component" value="Unassembled WGS sequence"/>
</dbReference>
<evidence type="ECO:0000313" key="2">
    <source>
        <dbReference type="Proteomes" id="UP000011185"/>
    </source>
</evidence>
<dbReference type="AlphaFoldDB" id="L7JWI9"/>
<name>L7JWI9_TRAHO</name>
<proteinExistence type="predicted"/>
<dbReference type="EMBL" id="JH993917">
    <property type="protein sequence ID" value="ELQ75843.1"/>
    <property type="molecule type" value="Genomic_DNA"/>
</dbReference>
<accession>L7JWI9</accession>
<dbReference type="VEuPathDB" id="MicrosporidiaDB:THOM_1195"/>
<evidence type="ECO:0000313" key="1">
    <source>
        <dbReference type="EMBL" id="ELQ75843.1"/>
    </source>
</evidence>
<sequence>MEIVRNTIKWVLCFASTTPDGKHDIIVCDSSDGLPLINLLMDISDLSWNSRNVFDSEWYDTLEDLLHSIGEVECEDNITADQESNEIAVAHDTSLRNS</sequence>
<reference evidence="1 2" key="1">
    <citation type="journal article" date="2012" name="PLoS Pathog.">
        <title>The genome of the obligate intracellular parasite Trachipleistophora hominis: new insights into microsporidian genome dynamics and reductive evolution.</title>
        <authorList>
            <person name="Heinz E."/>
            <person name="Williams T.A."/>
            <person name="Nakjang S."/>
            <person name="Noel C.J."/>
            <person name="Swan D.C."/>
            <person name="Goldberg A.V."/>
            <person name="Harris S.R."/>
            <person name="Weinmaier T."/>
            <person name="Markert S."/>
            <person name="Becher D."/>
            <person name="Bernhardt J."/>
            <person name="Dagan T."/>
            <person name="Hacker C."/>
            <person name="Lucocq J.M."/>
            <person name="Schweder T."/>
            <person name="Rattei T."/>
            <person name="Hall N."/>
            <person name="Hirt R.P."/>
            <person name="Embley T.M."/>
        </authorList>
    </citation>
    <scope>NUCLEOTIDE SEQUENCE [LARGE SCALE GENOMIC DNA]</scope>
</reference>